<proteinExistence type="predicted"/>
<dbReference type="InParanoid" id="M1E0B3"/>
<feature type="region of interest" description="Disordered" evidence="1">
    <location>
        <begin position="1"/>
        <end position="49"/>
    </location>
</feature>
<evidence type="ECO:0000313" key="3">
    <source>
        <dbReference type="Proteomes" id="UP000011115"/>
    </source>
</evidence>
<accession>M1E0B3</accession>
<organism evidence="2 3">
    <name type="scientific">Solanum tuberosum</name>
    <name type="common">Potato</name>
    <dbReference type="NCBI Taxonomy" id="4113"/>
    <lineage>
        <taxon>Eukaryota</taxon>
        <taxon>Viridiplantae</taxon>
        <taxon>Streptophyta</taxon>
        <taxon>Embryophyta</taxon>
        <taxon>Tracheophyta</taxon>
        <taxon>Spermatophyta</taxon>
        <taxon>Magnoliopsida</taxon>
        <taxon>eudicotyledons</taxon>
        <taxon>Gunneridae</taxon>
        <taxon>Pentapetalae</taxon>
        <taxon>asterids</taxon>
        <taxon>lamiids</taxon>
        <taxon>Solanales</taxon>
        <taxon>Solanaceae</taxon>
        <taxon>Solanoideae</taxon>
        <taxon>Solaneae</taxon>
        <taxon>Solanum</taxon>
    </lineage>
</organism>
<reference evidence="3" key="1">
    <citation type="journal article" date="2011" name="Nature">
        <title>Genome sequence and analysis of the tuber crop potato.</title>
        <authorList>
            <consortium name="The Potato Genome Sequencing Consortium"/>
        </authorList>
    </citation>
    <scope>NUCLEOTIDE SEQUENCE [LARGE SCALE GENOMIC DNA]</scope>
    <source>
        <strain evidence="3">cv. DM1-3 516 R44</strain>
    </source>
</reference>
<dbReference type="HOGENOM" id="CLU_028647_6_1_1"/>
<dbReference type="Proteomes" id="UP000011115">
    <property type="component" value="Unassembled WGS sequence"/>
</dbReference>
<evidence type="ECO:0000313" key="2">
    <source>
        <dbReference type="EnsemblPlants" id="PGSC0003DMT400097290"/>
    </source>
</evidence>
<reference evidence="2" key="2">
    <citation type="submission" date="2015-06" db="UniProtKB">
        <authorList>
            <consortium name="EnsemblPlants"/>
        </authorList>
    </citation>
    <scope>IDENTIFICATION</scope>
    <source>
        <strain evidence="2">DM1-3 516 R44</strain>
    </source>
</reference>
<sequence length="120" mass="12651">MPEGRGISDTNEEAQAKKREGQQNEKATKASIKDVEMRQQRARESIIGASSSRPTIEAMIVVGNDVITNDGAIRVTDSTNDGVVRLTDNTNDGAMIKDVGTKGDPSVVPTGSGKPNPPAC</sequence>
<dbReference type="PaxDb" id="4113-PGSC0003DMT400097290"/>
<dbReference type="AlphaFoldDB" id="M1E0B3"/>
<feature type="region of interest" description="Disordered" evidence="1">
    <location>
        <begin position="95"/>
        <end position="120"/>
    </location>
</feature>
<name>M1E0B3_SOLTU</name>
<keyword evidence="3" id="KW-1185">Reference proteome</keyword>
<protein>
    <submittedName>
        <fullName evidence="2">Uncharacterized protein</fullName>
    </submittedName>
</protein>
<dbReference type="EnsemblPlants" id="PGSC0003DMT400097290">
    <property type="protein sequence ID" value="PGSC0003DMT400097290"/>
    <property type="gene ID" value="PGSC0003DMG400046861"/>
</dbReference>
<feature type="compositionally biased region" description="Basic and acidic residues" evidence="1">
    <location>
        <begin position="14"/>
        <end position="44"/>
    </location>
</feature>
<dbReference type="Gramene" id="PGSC0003DMT400097290">
    <property type="protein sequence ID" value="PGSC0003DMT400097290"/>
    <property type="gene ID" value="PGSC0003DMG400046861"/>
</dbReference>
<evidence type="ECO:0000256" key="1">
    <source>
        <dbReference type="SAM" id="MobiDB-lite"/>
    </source>
</evidence>